<feature type="signal peptide" evidence="1">
    <location>
        <begin position="1"/>
        <end position="24"/>
    </location>
</feature>
<feature type="chain" id="PRO_5045741689" description="DUF3551 domain-containing protein" evidence="1">
    <location>
        <begin position="25"/>
        <end position="127"/>
    </location>
</feature>
<organism evidence="2 3">
    <name type="scientific">Rhizobium indigoferae</name>
    <dbReference type="NCBI Taxonomy" id="158891"/>
    <lineage>
        <taxon>Bacteria</taxon>
        <taxon>Pseudomonadati</taxon>
        <taxon>Pseudomonadota</taxon>
        <taxon>Alphaproteobacteria</taxon>
        <taxon>Hyphomicrobiales</taxon>
        <taxon>Rhizobiaceae</taxon>
        <taxon>Rhizobium/Agrobacterium group</taxon>
        <taxon>Rhizobium</taxon>
    </lineage>
</organism>
<sequence>MIACSRKALLIVMMVAVTAGDVLAASNCQIGPECRSKGAKMNPYIQRAQRYLSGGGADAAIAAYCVNLAQAEIARICADELANMGNQSCAKLAYRQSDENKRVADGSLAAAKATSPGGFSRQKACGF</sequence>
<accession>A0ABZ0ZGW4</accession>
<evidence type="ECO:0008006" key="4">
    <source>
        <dbReference type="Google" id="ProtNLM"/>
    </source>
</evidence>
<proteinExistence type="predicted"/>
<dbReference type="RefSeq" id="WP_210262334.1">
    <property type="nucleotide sequence ID" value="NZ_BSOQ01000025.1"/>
</dbReference>
<gene>
    <name evidence="2" type="ORF">U5G49_002878</name>
</gene>
<evidence type="ECO:0000256" key="1">
    <source>
        <dbReference type="SAM" id="SignalP"/>
    </source>
</evidence>
<reference evidence="2 3" key="1">
    <citation type="submission" date="2023-12" db="EMBL/GenBank/DDBJ databases">
        <authorList>
            <person name="Menendez E."/>
            <person name="Kaur S."/>
            <person name="Flores-Felix J.D."/>
            <person name="diCenzo G.C."/>
            <person name="Peix A."/>
            <person name="Velazquez E."/>
        </authorList>
    </citation>
    <scope>NUCLEOTIDE SEQUENCE [LARGE SCALE GENOMIC DNA]</scope>
    <source>
        <strain evidence="2 3">CIP 108029</strain>
    </source>
</reference>
<dbReference type="EMBL" id="CP140635">
    <property type="protein sequence ID" value="WQN37740.1"/>
    <property type="molecule type" value="Genomic_DNA"/>
</dbReference>
<evidence type="ECO:0000313" key="2">
    <source>
        <dbReference type="EMBL" id="WQN37740.1"/>
    </source>
</evidence>
<keyword evidence="3" id="KW-1185">Reference proteome</keyword>
<keyword evidence="1" id="KW-0732">Signal</keyword>
<protein>
    <recommendedName>
        <fullName evidence="4">DUF3551 domain-containing protein</fullName>
    </recommendedName>
</protein>
<dbReference type="Proteomes" id="UP001322785">
    <property type="component" value="Chromosome"/>
</dbReference>
<name>A0ABZ0ZGW4_9HYPH</name>
<evidence type="ECO:0000313" key="3">
    <source>
        <dbReference type="Proteomes" id="UP001322785"/>
    </source>
</evidence>